<evidence type="ECO:0000256" key="5">
    <source>
        <dbReference type="ARBA" id="ARBA00023136"/>
    </source>
</evidence>
<dbReference type="GO" id="GO:0030258">
    <property type="term" value="P:lipid modification"/>
    <property type="evidence" value="ECO:0007669"/>
    <property type="project" value="TreeGrafter"/>
</dbReference>
<protein>
    <submittedName>
        <fullName evidence="8">Lysophospholipid acyltransferase</fullName>
    </submittedName>
</protein>
<keyword evidence="2 8" id="KW-0808">Transferase</keyword>
<evidence type="ECO:0000256" key="2">
    <source>
        <dbReference type="ARBA" id="ARBA00022679"/>
    </source>
</evidence>
<name>A0A1R1YLE5_9FUNG</name>
<evidence type="ECO:0000256" key="1">
    <source>
        <dbReference type="ARBA" id="ARBA00004141"/>
    </source>
</evidence>
<dbReference type="InterPro" id="IPR004299">
    <property type="entry name" value="MBOAT_fam"/>
</dbReference>
<dbReference type="AlphaFoldDB" id="A0A1R1YLE5"/>
<feature type="transmembrane region" description="Helical" evidence="7">
    <location>
        <begin position="141"/>
        <end position="163"/>
    </location>
</feature>
<proteinExistence type="predicted"/>
<keyword evidence="4 7" id="KW-1133">Transmembrane helix</keyword>
<evidence type="ECO:0000256" key="4">
    <source>
        <dbReference type="ARBA" id="ARBA00022989"/>
    </source>
</evidence>
<sequence length="223" mass="25867">MYYSAWKMCEGSTVLCGLGFSGYDQNKNPIFEDISNVHIFKIEFATYHKQVLDYWNIGTSSWLRQYIYLRIMPEGKKSSRMATIITFLVSALWHGFYPGYYLAFLIAAFNSNCSRTIYRAFHPFYNNPKNFGRFNFIFKILYSTIGIAVTSACLAFELAPFILLNFSETLQVWSIFYYYIIVGIVALSLYFDVFGGTKTFKKINMKINPVDTKDTEASKKKIE</sequence>
<comment type="subcellular location">
    <subcellularLocation>
        <location evidence="1">Membrane</location>
        <topology evidence="1">Multi-pass membrane protein</topology>
    </subcellularLocation>
</comment>
<dbReference type="EMBL" id="LSSM01000865">
    <property type="protein sequence ID" value="OMJ27728.1"/>
    <property type="molecule type" value="Genomic_DNA"/>
</dbReference>
<dbReference type="InterPro" id="IPR049941">
    <property type="entry name" value="LPLAT_7/PORCN-like"/>
</dbReference>
<keyword evidence="3 7" id="KW-0812">Transmembrane</keyword>
<evidence type="ECO:0000256" key="6">
    <source>
        <dbReference type="ARBA" id="ARBA00023315"/>
    </source>
</evidence>
<feature type="transmembrane region" description="Helical" evidence="7">
    <location>
        <begin position="175"/>
        <end position="195"/>
    </location>
</feature>
<keyword evidence="6 8" id="KW-0012">Acyltransferase</keyword>
<keyword evidence="5 7" id="KW-0472">Membrane</keyword>
<comment type="caution">
    <text evidence="8">The sequence shown here is derived from an EMBL/GenBank/DDBJ whole genome shotgun (WGS) entry which is preliminary data.</text>
</comment>
<dbReference type="OrthoDB" id="286734at2759"/>
<gene>
    <name evidence="8" type="ORF">AYI69_g2827</name>
</gene>
<dbReference type="GO" id="GO:0016020">
    <property type="term" value="C:membrane"/>
    <property type="evidence" value="ECO:0007669"/>
    <property type="project" value="UniProtKB-SubCell"/>
</dbReference>
<accession>A0A1R1YLE5</accession>
<dbReference type="PANTHER" id="PTHR13906:SF4">
    <property type="entry name" value="LYSOPHOSPHOLIPID ACYLTRANSFERASE 6"/>
    <property type="match status" value="1"/>
</dbReference>
<evidence type="ECO:0000313" key="8">
    <source>
        <dbReference type="EMBL" id="OMJ27728.1"/>
    </source>
</evidence>
<dbReference type="Pfam" id="PF03062">
    <property type="entry name" value="MBOAT"/>
    <property type="match status" value="1"/>
</dbReference>
<dbReference type="PANTHER" id="PTHR13906">
    <property type="entry name" value="PORCUPINE"/>
    <property type="match status" value="1"/>
</dbReference>
<evidence type="ECO:0000313" key="9">
    <source>
        <dbReference type="Proteomes" id="UP000187429"/>
    </source>
</evidence>
<keyword evidence="9" id="KW-1185">Reference proteome</keyword>
<evidence type="ECO:0000256" key="3">
    <source>
        <dbReference type="ARBA" id="ARBA00022692"/>
    </source>
</evidence>
<dbReference type="GO" id="GO:0016746">
    <property type="term" value="F:acyltransferase activity"/>
    <property type="evidence" value="ECO:0007669"/>
    <property type="project" value="UniProtKB-KW"/>
</dbReference>
<organism evidence="8 9">
    <name type="scientific">Smittium culicis</name>
    <dbReference type="NCBI Taxonomy" id="133412"/>
    <lineage>
        <taxon>Eukaryota</taxon>
        <taxon>Fungi</taxon>
        <taxon>Fungi incertae sedis</taxon>
        <taxon>Zoopagomycota</taxon>
        <taxon>Kickxellomycotina</taxon>
        <taxon>Harpellomycetes</taxon>
        <taxon>Harpellales</taxon>
        <taxon>Legeriomycetaceae</taxon>
        <taxon>Smittium</taxon>
    </lineage>
</organism>
<reference evidence="9" key="1">
    <citation type="submission" date="2017-01" db="EMBL/GenBank/DDBJ databases">
        <authorList>
            <person name="Wang Y."/>
            <person name="White M."/>
            <person name="Kvist S."/>
            <person name="Moncalvo J.-M."/>
        </authorList>
    </citation>
    <scope>NUCLEOTIDE SEQUENCE [LARGE SCALE GENOMIC DNA]</scope>
    <source>
        <strain evidence="9">ID-206-W2</strain>
    </source>
</reference>
<dbReference type="Proteomes" id="UP000187429">
    <property type="component" value="Unassembled WGS sequence"/>
</dbReference>
<evidence type="ECO:0000256" key="7">
    <source>
        <dbReference type="SAM" id="Phobius"/>
    </source>
</evidence>